<feature type="coiled-coil region" evidence="1">
    <location>
        <begin position="377"/>
        <end position="411"/>
    </location>
</feature>
<accession>A0AAP5M880</accession>
<dbReference type="RefSeq" id="WP_243902244.1">
    <property type="nucleotide sequence ID" value="NZ_CAWQFN010000640.1"/>
</dbReference>
<keyword evidence="1" id="KW-0175">Coiled coil</keyword>
<evidence type="ECO:0000313" key="2">
    <source>
        <dbReference type="EMBL" id="MDR9893014.1"/>
    </source>
</evidence>
<gene>
    <name evidence="2" type="ORF">G7B40_000240</name>
</gene>
<comment type="caution">
    <text evidence="2">The sequence shown here is derived from an EMBL/GenBank/DDBJ whole genome shotgun (WGS) entry which is preliminary data.</text>
</comment>
<evidence type="ECO:0000313" key="3">
    <source>
        <dbReference type="Proteomes" id="UP000667802"/>
    </source>
</evidence>
<name>A0AAP5M880_9CYAN</name>
<proteinExistence type="predicted"/>
<dbReference type="EMBL" id="JAALHA020000001">
    <property type="protein sequence ID" value="MDR9893014.1"/>
    <property type="molecule type" value="Genomic_DNA"/>
</dbReference>
<reference evidence="3" key="1">
    <citation type="journal article" date="2021" name="Science">
        <title>Hunting the eagle killer: A cyanobacterial neurotoxin causes vacuolar myelinopathy.</title>
        <authorList>
            <person name="Breinlinger S."/>
            <person name="Phillips T.J."/>
            <person name="Haram B.N."/>
            <person name="Mares J."/>
            <person name="Martinez Yerena J.A."/>
            <person name="Hrouzek P."/>
            <person name="Sobotka R."/>
            <person name="Henderson W.M."/>
            <person name="Schmieder P."/>
            <person name="Williams S.M."/>
            <person name="Lauderdale J.D."/>
            <person name="Wilde H.D."/>
            <person name="Gerrin W."/>
            <person name="Kust A."/>
            <person name="Washington J.W."/>
            <person name="Wagner C."/>
            <person name="Geier B."/>
            <person name="Liebeke M."/>
            <person name="Enke H."/>
            <person name="Niedermeyer T.H.J."/>
            <person name="Wilde S.B."/>
        </authorList>
    </citation>
    <scope>NUCLEOTIDE SEQUENCE [LARGE SCALE GENOMIC DNA]</scope>
    <source>
        <strain evidence="3">Thurmond2011</strain>
    </source>
</reference>
<dbReference type="AlphaFoldDB" id="A0AAP5M880"/>
<keyword evidence="3" id="KW-1185">Reference proteome</keyword>
<organism evidence="2 3">
    <name type="scientific">Aetokthonos hydrillicola Thurmond2011</name>
    <dbReference type="NCBI Taxonomy" id="2712845"/>
    <lineage>
        <taxon>Bacteria</taxon>
        <taxon>Bacillati</taxon>
        <taxon>Cyanobacteriota</taxon>
        <taxon>Cyanophyceae</taxon>
        <taxon>Nostocales</taxon>
        <taxon>Hapalosiphonaceae</taxon>
        <taxon>Aetokthonos</taxon>
    </lineage>
</organism>
<evidence type="ECO:0000256" key="1">
    <source>
        <dbReference type="SAM" id="Coils"/>
    </source>
</evidence>
<protein>
    <submittedName>
        <fullName evidence="2">Uncharacterized protein</fullName>
    </submittedName>
</protein>
<dbReference type="Proteomes" id="UP000667802">
    <property type="component" value="Unassembled WGS sequence"/>
</dbReference>
<sequence>MTSTSNGQSTIIRTERGLVIAGARVTRYDLMDYIHAGYPHSLLRNKFYITDKQFSTAISYINMSENLLSSSDAITKINKILHRIESEIQTEQGLRDFDTIELPFKLVEAGIDFWTAIYSPEVLRQLANADPDTLDAWAIALSQTLNRQFIVLNNWLPHLSTLPITPTLKQKISDLIAEINQISSEKSQLLQSATELFNQEQKLHSDTEELSQLRQKDAELKTIQAELQSVDLDSFRQEITNQSATLEPKATELKQLQQQKAEIDSQIMALQQQQAVLEGEIEYQKLKQRRQQTGLLKSTKELITLTQAGRTKLDESLSTALTDLEEQRREYQQLWEQLQAGIQAFNRYQVETDEIRTHLYAYYQANQTISQQLPIDYQKVNAIIQTIEHNLAQLDQEIANARRQHEQSQQKTILTF</sequence>